<accession>A0A9Q9RD07</accession>
<proteinExistence type="predicted"/>
<dbReference type="EMBL" id="CABFJX010000024">
    <property type="protein sequence ID" value="VTT58664.1"/>
    <property type="molecule type" value="Genomic_DNA"/>
</dbReference>
<dbReference type="AlphaFoldDB" id="A0A9Q9RD07"/>
<organism evidence="2 3">
    <name type="scientific">Fusarium fujikuroi</name>
    <name type="common">Bakanae and foot rot disease fungus</name>
    <name type="synonym">Gibberella fujikuroi</name>
    <dbReference type="NCBI Taxonomy" id="5127"/>
    <lineage>
        <taxon>Eukaryota</taxon>
        <taxon>Fungi</taxon>
        <taxon>Dikarya</taxon>
        <taxon>Ascomycota</taxon>
        <taxon>Pezizomycotina</taxon>
        <taxon>Sordariomycetes</taxon>
        <taxon>Hypocreomycetidae</taxon>
        <taxon>Hypocreales</taxon>
        <taxon>Nectriaceae</taxon>
        <taxon>Fusarium</taxon>
        <taxon>Fusarium fujikuroi species complex</taxon>
    </lineage>
</organism>
<comment type="caution">
    <text evidence="2">The sequence shown here is derived from an EMBL/GenBank/DDBJ whole genome shotgun (WGS) entry which is preliminary data.</text>
</comment>
<evidence type="ECO:0000313" key="3">
    <source>
        <dbReference type="Proteomes" id="UP000760494"/>
    </source>
</evidence>
<evidence type="ECO:0000256" key="1">
    <source>
        <dbReference type="SAM" id="MobiDB-lite"/>
    </source>
</evidence>
<protein>
    <submittedName>
        <fullName evidence="2">Uncharacterized protein</fullName>
    </submittedName>
</protein>
<dbReference type="Proteomes" id="UP000760494">
    <property type="component" value="Unassembled WGS sequence"/>
</dbReference>
<gene>
    <name evidence="2" type="ORF">C2S_3601</name>
</gene>
<sequence length="421" mass="48084">MEEFLLRLPARAMANALSRDDLKTITLLNSQLRKAYGDEYFQKLRVSGSQCQVADRLGKFLDQEEHPETFVPKTKIRFLEIHVIAVRVLDPRTARDHRGNFQDTGCIERIAQALKELKNLVGISIEFDCQVDNIRQDPLSDLVRLLNGLHKRKELLLTLLKICGPSKARCIDFDHHPGVSNFLFSVSQTQKQIPALCIGSESDRFVDDHFIPRLEVFDITRFGFRHLQQLAIIMRTTDHLTAPSGRPSIQQGLYHLDHALRTVASMVEYNLRHLRLFAFSISSGFGRRVIYRYEEHENINDIFPSSYGTIQVSFAKSMVTDMMRLLPQLDEMCILPNGEHFYRGKRMLGDGPINVEDHLYLAFPPGMFPLSLEHQLIIKRGDRRLCPLAGDEDDVPVDPGSDFEYYFNDSDSGDDSDSGSS</sequence>
<feature type="compositionally biased region" description="Acidic residues" evidence="1">
    <location>
        <begin position="411"/>
        <end position="421"/>
    </location>
</feature>
<reference evidence="2" key="1">
    <citation type="submission" date="2019-05" db="EMBL/GenBank/DDBJ databases">
        <authorList>
            <person name="Piombo E."/>
        </authorList>
    </citation>
    <scope>NUCLEOTIDE SEQUENCE</scope>
    <source>
        <strain evidence="2">C2S</strain>
    </source>
</reference>
<feature type="region of interest" description="Disordered" evidence="1">
    <location>
        <begin position="389"/>
        <end position="421"/>
    </location>
</feature>
<name>A0A9Q9RD07_FUSFU</name>
<evidence type="ECO:0000313" key="2">
    <source>
        <dbReference type="EMBL" id="VTT58664.1"/>
    </source>
</evidence>